<protein>
    <submittedName>
        <fullName evidence="5">Sensor histidine kinase</fullName>
    </submittedName>
</protein>
<keyword evidence="2 5" id="KW-0418">Kinase</keyword>
<sequence>MPVAEPAERAFIRDRIVASVDATLRAQQSVLVDDEVTAGEVRSQVRDIVNDTLLALADEADRGVFDPTAIIERVQVGLTSANIGRSRAGHDVHPSDSLSAASALFDLALPRLIEALGDVTLTAPTAIAVARTLHHCIMARVASASVGYVDVLLERLSVAQTEERMRVSRELHDRVAHGIAASLQRVNLGITAARTSTDDGIQMFTMATGLLEQALDNTREIALELRQTVGNNVLDDAVRDFLGDAASAGSTTAVHTKGIPRRIPAGVGEEVFLIIREALRNAVAHAKAAHIDVTFTWTDHNVAIEIHDDGIGFDPFQVRTDSMGLLTMRERADVVGADMTVASKTGGGTSVTLTVPSRNGTR</sequence>
<dbReference type="InterPro" id="IPR011712">
    <property type="entry name" value="Sig_transdc_His_kin_sub3_dim/P"/>
</dbReference>
<evidence type="ECO:0000259" key="4">
    <source>
        <dbReference type="PROSITE" id="PS50109"/>
    </source>
</evidence>
<proteinExistence type="predicted"/>
<evidence type="ECO:0000256" key="1">
    <source>
        <dbReference type="ARBA" id="ARBA00022679"/>
    </source>
</evidence>
<dbReference type="SUPFAM" id="SSF55874">
    <property type="entry name" value="ATPase domain of HSP90 chaperone/DNA topoisomerase II/histidine kinase"/>
    <property type="match status" value="1"/>
</dbReference>
<feature type="domain" description="Histidine kinase" evidence="4">
    <location>
        <begin position="274"/>
        <end position="359"/>
    </location>
</feature>
<dbReference type="PROSITE" id="PS50109">
    <property type="entry name" value="HIS_KIN"/>
    <property type="match status" value="1"/>
</dbReference>
<name>A0ABY2IMR9_9MICO</name>
<gene>
    <name evidence="5" type="ORF">E3O46_13460</name>
</gene>
<dbReference type="Pfam" id="PF02518">
    <property type="entry name" value="HATPase_c"/>
    <property type="match status" value="1"/>
</dbReference>
<dbReference type="SMART" id="SM00387">
    <property type="entry name" value="HATPase_c"/>
    <property type="match status" value="1"/>
</dbReference>
<keyword evidence="6" id="KW-1185">Reference proteome</keyword>
<keyword evidence="1" id="KW-0808">Transferase</keyword>
<dbReference type="Gene3D" id="1.20.5.1930">
    <property type="match status" value="1"/>
</dbReference>
<dbReference type="InterPro" id="IPR036890">
    <property type="entry name" value="HATPase_C_sf"/>
</dbReference>
<dbReference type="GO" id="GO:0016301">
    <property type="term" value="F:kinase activity"/>
    <property type="evidence" value="ECO:0007669"/>
    <property type="project" value="UniProtKB-KW"/>
</dbReference>
<keyword evidence="3" id="KW-0902">Two-component regulatory system</keyword>
<dbReference type="InterPro" id="IPR050482">
    <property type="entry name" value="Sensor_HK_TwoCompSys"/>
</dbReference>
<dbReference type="Proteomes" id="UP000297604">
    <property type="component" value="Unassembled WGS sequence"/>
</dbReference>
<comment type="caution">
    <text evidence="5">The sequence shown here is derived from an EMBL/GenBank/DDBJ whole genome shotgun (WGS) entry which is preliminary data.</text>
</comment>
<evidence type="ECO:0000313" key="5">
    <source>
        <dbReference type="EMBL" id="TFC18688.1"/>
    </source>
</evidence>
<dbReference type="Gene3D" id="3.30.565.10">
    <property type="entry name" value="Histidine kinase-like ATPase, C-terminal domain"/>
    <property type="match status" value="1"/>
</dbReference>
<evidence type="ECO:0000256" key="3">
    <source>
        <dbReference type="ARBA" id="ARBA00023012"/>
    </source>
</evidence>
<dbReference type="InterPro" id="IPR003594">
    <property type="entry name" value="HATPase_dom"/>
</dbReference>
<dbReference type="Pfam" id="PF07730">
    <property type="entry name" value="HisKA_3"/>
    <property type="match status" value="1"/>
</dbReference>
<evidence type="ECO:0000256" key="2">
    <source>
        <dbReference type="ARBA" id="ARBA00022777"/>
    </source>
</evidence>
<dbReference type="RefSeq" id="WP_134561858.1">
    <property type="nucleotide sequence ID" value="NZ_SOFS01000031.1"/>
</dbReference>
<evidence type="ECO:0000313" key="6">
    <source>
        <dbReference type="Proteomes" id="UP000297604"/>
    </source>
</evidence>
<dbReference type="EMBL" id="SOFS01000031">
    <property type="protein sequence ID" value="TFC18688.1"/>
    <property type="molecule type" value="Genomic_DNA"/>
</dbReference>
<dbReference type="PANTHER" id="PTHR24421">
    <property type="entry name" value="NITRATE/NITRITE SENSOR PROTEIN NARX-RELATED"/>
    <property type="match status" value="1"/>
</dbReference>
<reference evidence="5 6" key="1">
    <citation type="submission" date="2019-03" db="EMBL/GenBank/DDBJ databases">
        <title>Genomics of glacier-inhabiting Cryobacterium strains.</title>
        <authorList>
            <person name="Liu Q."/>
            <person name="Xin Y.-H."/>
        </authorList>
    </citation>
    <scope>NUCLEOTIDE SEQUENCE [LARGE SCALE GENOMIC DNA]</scope>
    <source>
        <strain evidence="5 6">MDB1-5</strain>
    </source>
</reference>
<organism evidence="5 6">
    <name type="scientific">Cryobacterium glucosi</name>
    <dbReference type="NCBI Taxonomy" id="1259175"/>
    <lineage>
        <taxon>Bacteria</taxon>
        <taxon>Bacillati</taxon>
        <taxon>Actinomycetota</taxon>
        <taxon>Actinomycetes</taxon>
        <taxon>Micrococcales</taxon>
        <taxon>Microbacteriaceae</taxon>
        <taxon>Cryobacterium</taxon>
    </lineage>
</organism>
<accession>A0ABY2IMR9</accession>
<dbReference type="CDD" id="cd16917">
    <property type="entry name" value="HATPase_UhpB-NarQ-NarX-like"/>
    <property type="match status" value="1"/>
</dbReference>
<dbReference type="InterPro" id="IPR005467">
    <property type="entry name" value="His_kinase_dom"/>
</dbReference>